<dbReference type="InterPro" id="IPR023166">
    <property type="entry name" value="BaiN-like_dom_sf"/>
</dbReference>
<protein>
    <submittedName>
        <fullName evidence="6">Flavoprotein</fullName>
    </submittedName>
</protein>
<dbReference type="PANTHER" id="PTHR42887:SF2">
    <property type="entry name" value="OS12G0638800 PROTEIN"/>
    <property type="match status" value="1"/>
</dbReference>
<keyword evidence="2" id="KW-0285">Flavoprotein</keyword>
<feature type="domain" description="RsdA/BaiN/AoA(So)-like insert" evidence="5">
    <location>
        <begin position="194"/>
        <end position="355"/>
    </location>
</feature>
<dbReference type="InterPro" id="IPR055178">
    <property type="entry name" value="RsdA/BaiN/AoA(So)-like_dom"/>
</dbReference>
<dbReference type="InterPro" id="IPR036188">
    <property type="entry name" value="FAD/NAD-bd_sf"/>
</dbReference>
<feature type="domain" description="RsdA/BaiN/AoA(So)-like Rossmann fold-like" evidence="4">
    <location>
        <begin position="7"/>
        <end position="408"/>
    </location>
</feature>
<dbReference type="Pfam" id="PF03486">
    <property type="entry name" value="HI0933_like"/>
    <property type="match status" value="1"/>
</dbReference>
<dbReference type="Proteomes" id="UP000192276">
    <property type="component" value="Unassembled WGS sequence"/>
</dbReference>
<comment type="caution">
    <text evidence="6">The sequence shown here is derived from an EMBL/GenBank/DDBJ whole genome shotgun (WGS) entry which is preliminary data.</text>
</comment>
<dbReference type="RefSeq" id="WP_081164549.1">
    <property type="nucleotide sequence ID" value="NZ_LWBP01000178.1"/>
</dbReference>
<keyword evidence="3" id="KW-0274">FAD</keyword>
<evidence type="ECO:0000313" key="6">
    <source>
        <dbReference type="EMBL" id="OQP59294.1"/>
    </source>
</evidence>
<reference evidence="7" key="1">
    <citation type="submission" date="2016-04" db="EMBL/GenBank/DDBJ databases">
        <authorList>
            <person name="Chen L."/>
            <person name="Zhuang W."/>
            <person name="Wang G."/>
        </authorList>
    </citation>
    <scope>NUCLEOTIDE SEQUENCE [LARGE SCALE GENOMIC DNA]</scope>
    <source>
        <strain evidence="7">208</strain>
    </source>
</reference>
<evidence type="ECO:0000259" key="4">
    <source>
        <dbReference type="Pfam" id="PF03486"/>
    </source>
</evidence>
<evidence type="ECO:0000256" key="3">
    <source>
        <dbReference type="ARBA" id="ARBA00022827"/>
    </source>
</evidence>
<comment type="cofactor">
    <cofactor evidence="1">
        <name>FAD</name>
        <dbReference type="ChEBI" id="CHEBI:57692"/>
    </cofactor>
</comment>
<dbReference type="EMBL" id="LWBP01000178">
    <property type="protein sequence ID" value="OQP59294.1"/>
    <property type="molecule type" value="Genomic_DNA"/>
</dbReference>
<dbReference type="Pfam" id="PF22780">
    <property type="entry name" value="HI0933_like_1st"/>
    <property type="match status" value="1"/>
</dbReference>
<dbReference type="Gene3D" id="1.10.8.260">
    <property type="entry name" value="HI0933 insert domain-like"/>
    <property type="match status" value="1"/>
</dbReference>
<evidence type="ECO:0000256" key="2">
    <source>
        <dbReference type="ARBA" id="ARBA00022630"/>
    </source>
</evidence>
<name>A0A1V9FLR7_9BACT</name>
<sequence length="414" mass="45665">MSDKKKRLIVIGGGAAGFFCAVNAARLHPSLEVIILEKTGKLLSKVKVSGGGRCNVTHSCFSISDMVRHYPRGGNFLKKAFHQFFTTDTIQWFADRGVQLKTEDDGRMFPVTNTSQTIIDCLIREANKYGVEVRMMADVKSLKYEAGADQPFTLELADNRLLNAGFVCIASGGYAKLSQFGWLQLLGHHIAEPVPSLFTFNMPGNAITQLMGVSVPEAHVKVTGTNLSAKGPLLITHWGMSGPAILRLSAWGARQLAMGNWQFAIIVNWLPDYNENTLREHLQQLRFELASQKIINRNPFNLPQRLWQYLLAQSGIQEEKRWADVSAKEQNKLIANCCAQEFKVQGKTTFKEEFVTAGGIQLAEVDANTMQSKIMPGLYFAGEILDVDGITGGFNFQNAWTTGFIAAKAIAAGV</sequence>
<proteinExistence type="predicted"/>
<evidence type="ECO:0000259" key="5">
    <source>
        <dbReference type="Pfam" id="PF22780"/>
    </source>
</evidence>
<dbReference type="PANTHER" id="PTHR42887">
    <property type="entry name" value="OS12G0638800 PROTEIN"/>
    <property type="match status" value="1"/>
</dbReference>
<evidence type="ECO:0000256" key="1">
    <source>
        <dbReference type="ARBA" id="ARBA00001974"/>
    </source>
</evidence>
<accession>A0A1V9FLR7</accession>
<keyword evidence="7" id="KW-1185">Reference proteome</keyword>
<dbReference type="STRING" id="550983.A4R26_20975"/>
<gene>
    <name evidence="6" type="ORF">A4R26_20975</name>
</gene>
<evidence type="ECO:0000313" key="7">
    <source>
        <dbReference type="Proteomes" id="UP000192276"/>
    </source>
</evidence>
<dbReference type="SUPFAM" id="SSF160996">
    <property type="entry name" value="HI0933 insert domain-like"/>
    <property type="match status" value="1"/>
</dbReference>
<dbReference type="OrthoDB" id="9773233at2"/>
<dbReference type="Gene3D" id="2.40.30.10">
    <property type="entry name" value="Translation factors"/>
    <property type="match status" value="1"/>
</dbReference>
<dbReference type="InterPro" id="IPR004792">
    <property type="entry name" value="BaiN-like"/>
</dbReference>
<dbReference type="PRINTS" id="PR00368">
    <property type="entry name" value="FADPNR"/>
</dbReference>
<dbReference type="InterPro" id="IPR057661">
    <property type="entry name" value="RsdA/BaiN/AoA(So)_Rossmann"/>
</dbReference>
<dbReference type="SUPFAM" id="SSF51905">
    <property type="entry name" value="FAD/NAD(P)-binding domain"/>
    <property type="match status" value="1"/>
</dbReference>
<organism evidence="6 7">
    <name type="scientific">Niastella populi</name>
    <dbReference type="NCBI Taxonomy" id="550983"/>
    <lineage>
        <taxon>Bacteria</taxon>
        <taxon>Pseudomonadati</taxon>
        <taxon>Bacteroidota</taxon>
        <taxon>Chitinophagia</taxon>
        <taxon>Chitinophagales</taxon>
        <taxon>Chitinophagaceae</taxon>
        <taxon>Niastella</taxon>
    </lineage>
</organism>
<dbReference type="Gene3D" id="3.50.50.60">
    <property type="entry name" value="FAD/NAD(P)-binding domain"/>
    <property type="match status" value="1"/>
</dbReference>
<dbReference type="AlphaFoldDB" id="A0A1V9FLR7"/>
<dbReference type="NCBIfam" id="TIGR00275">
    <property type="entry name" value="aminoacetone oxidase family FAD-binding enzyme"/>
    <property type="match status" value="1"/>
</dbReference>